<dbReference type="AlphaFoldDB" id="A0A0S2W5M3"/>
<evidence type="ECO:0000256" key="1">
    <source>
        <dbReference type="SAM" id="MobiDB-lite"/>
    </source>
</evidence>
<dbReference type="EMBL" id="CP011307">
    <property type="protein sequence ID" value="ALP94638.1"/>
    <property type="molecule type" value="Genomic_DNA"/>
</dbReference>
<dbReference type="Proteomes" id="UP000064844">
    <property type="component" value="Chromosome"/>
</dbReference>
<feature type="compositionally biased region" description="Basic and acidic residues" evidence="1">
    <location>
        <begin position="21"/>
        <end position="30"/>
    </location>
</feature>
<feature type="compositionally biased region" description="Polar residues" evidence="1">
    <location>
        <begin position="32"/>
        <end position="43"/>
    </location>
</feature>
<reference evidence="2 3" key="1">
    <citation type="journal article" date="2015" name="Nat. Commun.">
        <title>Production of butyrate from lysine and the Amadori product fructoselysine by a human gut commensal.</title>
        <authorList>
            <person name="Bui T.P."/>
            <person name="Ritari J."/>
            <person name="Boeren S."/>
            <person name="de Waard P."/>
            <person name="Plugge C.M."/>
            <person name="de Vos W.M."/>
        </authorList>
    </citation>
    <scope>NUCLEOTIDE SEQUENCE [LARGE SCALE GENOMIC DNA]</scope>
    <source>
        <strain evidence="2 3">AF211</strain>
    </source>
</reference>
<proteinExistence type="predicted"/>
<evidence type="ECO:0000313" key="2">
    <source>
        <dbReference type="EMBL" id="ALP94638.1"/>
    </source>
</evidence>
<sequence length="43" mass="5034">MKGDSRPIDARTWMTTEEMQPYEKAEERAENPPTSIRHQAQCL</sequence>
<accession>A0A0S2W5M3</accession>
<gene>
    <name evidence="2" type="ORF">IB211_02247c</name>
</gene>
<dbReference type="STRING" id="1297617.IB211_02247c"/>
<evidence type="ECO:0000313" key="3">
    <source>
        <dbReference type="Proteomes" id="UP000064844"/>
    </source>
</evidence>
<name>A0A0S2W5M3_9FIRM</name>
<reference evidence="3" key="2">
    <citation type="submission" date="2015-04" db="EMBL/GenBank/DDBJ databases">
        <title>A butyrogenic pathway from the amino acid lysine in a human gut commensal.</title>
        <authorList>
            <person name="de Vos W.M."/>
            <person name="Bui N.T.P."/>
            <person name="Plugge C.M."/>
            <person name="Ritari J."/>
        </authorList>
    </citation>
    <scope>NUCLEOTIDE SEQUENCE [LARGE SCALE GENOMIC DNA]</scope>
    <source>
        <strain evidence="3">AF211</strain>
    </source>
</reference>
<organism evidence="2 3">
    <name type="scientific">Intestinimonas butyriciproducens</name>
    <dbReference type="NCBI Taxonomy" id="1297617"/>
    <lineage>
        <taxon>Bacteria</taxon>
        <taxon>Bacillati</taxon>
        <taxon>Bacillota</taxon>
        <taxon>Clostridia</taxon>
        <taxon>Eubacteriales</taxon>
        <taxon>Intestinimonas</taxon>
    </lineage>
</organism>
<feature type="region of interest" description="Disordered" evidence="1">
    <location>
        <begin position="1"/>
        <end position="43"/>
    </location>
</feature>
<dbReference type="KEGG" id="ibu:IB211_02247c"/>
<protein>
    <submittedName>
        <fullName evidence="2">Uncharacterized protein</fullName>
    </submittedName>
</protein>
<keyword evidence="3" id="KW-1185">Reference proteome</keyword>